<organism evidence="12 13">
    <name type="scientific">Nitrospira moscoviensis</name>
    <dbReference type="NCBI Taxonomy" id="42253"/>
    <lineage>
        <taxon>Bacteria</taxon>
        <taxon>Pseudomonadati</taxon>
        <taxon>Nitrospirota</taxon>
        <taxon>Nitrospiria</taxon>
        <taxon>Nitrospirales</taxon>
        <taxon>Nitrospiraceae</taxon>
        <taxon>Nitrospira</taxon>
    </lineage>
</organism>
<dbReference type="GO" id="GO:0009916">
    <property type="term" value="F:alternative oxidase activity"/>
    <property type="evidence" value="ECO:0007669"/>
    <property type="project" value="InterPro"/>
</dbReference>
<protein>
    <recommendedName>
        <fullName evidence="14">Alternative oxidase</fullName>
    </recommendedName>
</protein>
<dbReference type="GO" id="GO:0046872">
    <property type="term" value="F:metal ion binding"/>
    <property type="evidence" value="ECO:0007669"/>
    <property type="project" value="UniProtKB-KW"/>
</dbReference>
<dbReference type="Proteomes" id="UP000069205">
    <property type="component" value="Chromosome"/>
</dbReference>
<evidence type="ECO:0000256" key="7">
    <source>
        <dbReference type="ARBA" id="ARBA00022982"/>
    </source>
</evidence>
<evidence type="ECO:0000256" key="4">
    <source>
        <dbReference type="ARBA" id="ARBA00022660"/>
    </source>
</evidence>
<dbReference type="InterPro" id="IPR002680">
    <property type="entry name" value="AOX"/>
</dbReference>
<proteinExistence type="predicted"/>
<dbReference type="OrthoDB" id="9801468at2"/>
<comment type="cofactor">
    <cofactor evidence="1">
        <name>Fe cation</name>
        <dbReference type="ChEBI" id="CHEBI:24875"/>
    </cofactor>
</comment>
<evidence type="ECO:0000256" key="10">
    <source>
        <dbReference type="ARBA" id="ARBA00023004"/>
    </source>
</evidence>
<evidence type="ECO:0000256" key="3">
    <source>
        <dbReference type="ARBA" id="ARBA00022448"/>
    </source>
</evidence>
<dbReference type="GO" id="GO:0016020">
    <property type="term" value="C:membrane"/>
    <property type="evidence" value="ECO:0007669"/>
    <property type="project" value="UniProtKB-SubCell"/>
</dbReference>
<evidence type="ECO:0000313" key="13">
    <source>
        <dbReference type="Proteomes" id="UP000069205"/>
    </source>
</evidence>
<keyword evidence="5" id="KW-0812">Transmembrane</keyword>
<evidence type="ECO:0000256" key="6">
    <source>
        <dbReference type="ARBA" id="ARBA00022723"/>
    </source>
</evidence>
<dbReference type="Pfam" id="PF01786">
    <property type="entry name" value="AOX"/>
    <property type="match status" value="1"/>
</dbReference>
<keyword evidence="13" id="KW-1185">Reference proteome</keyword>
<evidence type="ECO:0000313" key="12">
    <source>
        <dbReference type="EMBL" id="ALA60384.1"/>
    </source>
</evidence>
<evidence type="ECO:0000256" key="2">
    <source>
        <dbReference type="ARBA" id="ARBA00004370"/>
    </source>
</evidence>
<dbReference type="KEGG" id="nmv:NITMOv2_4000"/>
<keyword evidence="3" id="KW-0813">Transport</keyword>
<keyword evidence="6" id="KW-0479">Metal-binding</keyword>
<evidence type="ECO:0000256" key="11">
    <source>
        <dbReference type="ARBA" id="ARBA00023136"/>
    </source>
</evidence>
<evidence type="ECO:0008006" key="14">
    <source>
        <dbReference type="Google" id="ProtNLM"/>
    </source>
</evidence>
<comment type="subcellular location">
    <subcellularLocation>
        <location evidence="2">Membrane</location>
    </subcellularLocation>
</comment>
<sequence>MHESATMTMLSAEELRIEQAKTLAAPEPRYGLLATMLFAVMDLLYGRARSWSKFKVLEVIARVPYQAWEHVAYIAITQHYEHEDFARRVFDRVRESRRQQDNEQWHLLILEEWIHRHNIAESFLLHRVAPQVIAFFYYQMSWVLYVVKPEWSYRLNVDFETHAEHEYMLFAREHPELEQVPFESLFRKDYGDFATMADVVRQIGYDERVHKHESLAKLGMARFA</sequence>
<keyword evidence="10" id="KW-0408">Iron</keyword>
<evidence type="ECO:0000256" key="8">
    <source>
        <dbReference type="ARBA" id="ARBA00022989"/>
    </source>
</evidence>
<name>A0A0K2GHP3_NITMO</name>
<reference evidence="12 13" key="1">
    <citation type="journal article" date="2015" name="Proc. Natl. Acad. Sci. U.S.A.">
        <title>Expanded metabolic versatility of ubiquitous nitrite-oxidizing bacteria from the genus Nitrospira.</title>
        <authorList>
            <person name="Koch H."/>
            <person name="Lucker S."/>
            <person name="Albertsen M."/>
            <person name="Kitzinger K."/>
            <person name="Herbold C."/>
            <person name="Spieck E."/>
            <person name="Nielsen P.H."/>
            <person name="Wagner M."/>
            <person name="Daims H."/>
        </authorList>
    </citation>
    <scope>NUCLEOTIDE SEQUENCE [LARGE SCALE GENOMIC DNA]</scope>
    <source>
        <strain evidence="12 13">NSP M-1</strain>
    </source>
</reference>
<keyword evidence="11" id="KW-0472">Membrane</keyword>
<accession>A0A0K2GHP3</accession>
<keyword evidence="9" id="KW-0560">Oxidoreductase</keyword>
<evidence type="ECO:0000256" key="5">
    <source>
        <dbReference type="ARBA" id="ARBA00022692"/>
    </source>
</evidence>
<evidence type="ECO:0000256" key="9">
    <source>
        <dbReference type="ARBA" id="ARBA00023002"/>
    </source>
</evidence>
<evidence type="ECO:0000256" key="1">
    <source>
        <dbReference type="ARBA" id="ARBA00001962"/>
    </source>
</evidence>
<keyword evidence="4" id="KW-0679">Respiratory chain</keyword>
<dbReference type="STRING" id="42253.NITMOv2_4000"/>
<dbReference type="InterPro" id="IPR038659">
    <property type="entry name" value="AOX_sf"/>
</dbReference>
<keyword evidence="7" id="KW-0249">Electron transport</keyword>
<keyword evidence="8" id="KW-1133">Transmembrane helix</keyword>
<dbReference type="PATRIC" id="fig|42253.5.peg.3946"/>
<dbReference type="Gene3D" id="1.20.1260.140">
    <property type="entry name" value="Alternative oxidase"/>
    <property type="match status" value="1"/>
</dbReference>
<dbReference type="EMBL" id="CP011801">
    <property type="protein sequence ID" value="ALA60384.1"/>
    <property type="molecule type" value="Genomic_DNA"/>
</dbReference>
<dbReference type="AlphaFoldDB" id="A0A0K2GHP3"/>
<gene>
    <name evidence="12" type="ORF">NITMOv2_4000</name>
</gene>